<organism evidence="1 2">
    <name type="scientific">Cetraspora pellucida</name>
    <dbReference type="NCBI Taxonomy" id="1433469"/>
    <lineage>
        <taxon>Eukaryota</taxon>
        <taxon>Fungi</taxon>
        <taxon>Fungi incertae sedis</taxon>
        <taxon>Mucoromycota</taxon>
        <taxon>Glomeromycotina</taxon>
        <taxon>Glomeromycetes</taxon>
        <taxon>Diversisporales</taxon>
        <taxon>Gigasporaceae</taxon>
        <taxon>Cetraspora</taxon>
    </lineage>
</organism>
<reference evidence="1" key="1">
    <citation type="submission" date="2021-06" db="EMBL/GenBank/DDBJ databases">
        <authorList>
            <person name="Kallberg Y."/>
            <person name="Tangrot J."/>
            <person name="Rosling A."/>
        </authorList>
    </citation>
    <scope>NUCLEOTIDE SEQUENCE</scope>
    <source>
        <strain evidence="1">28 12/20/2015</strain>
    </source>
</reference>
<dbReference type="EMBL" id="CAJVPW010012007">
    <property type="protein sequence ID" value="CAG8631209.1"/>
    <property type="molecule type" value="Genomic_DNA"/>
</dbReference>
<keyword evidence="2" id="KW-1185">Reference proteome</keyword>
<dbReference type="Proteomes" id="UP000789366">
    <property type="component" value="Unassembled WGS sequence"/>
</dbReference>
<comment type="caution">
    <text evidence="1">The sequence shown here is derived from an EMBL/GenBank/DDBJ whole genome shotgun (WGS) entry which is preliminary data.</text>
</comment>
<gene>
    <name evidence="1" type="ORF">SPELUC_LOCUS8229</name>
</gene>
<protein>
    <submittedName>
        <fullName evidence="1">15795_t:CDS:1</fullName>
    </submittedName>
</protein>
<evidence type="ECO:0000313" key="2">
    <source>
        <dbReference type="Proteomes" id="UP000789366"/>
    </source>
</evidence>
<evidence type="ECO:0000313" key="1">
    <source>
        <dbReference type="EMBL" id="CAG8631209.1"/>
    </source>
</evidence>
<feature type="non-terminal residue" evidence="1">
    <location>
        <position position="44"/>
    </location>
</feature>
<sequence>MQINTSLTSSEKKFAKKILLNNYHIFAENISKEGQTLELGQTNE</sequence>
<name>A0ACA9N640_9GLOM</name>
<accession>A0ACA9N640</accession>
<proteinExistence type="predicted"/>